<accession>B4H5V8</accession>
<organism evidence="3">
    <name type="scientific">Drosophila persimilis</name>
    <name type="common">Fruit fly</name>
    <dbReference type="NCBI Taxonomy" id="7234"/>
    <lineage>
        <taxon>Eukaryota</taxon>
        <taxon>Metazoa</taxon>
        <taxon>Ecdysozoa</taxon>
        <taxon>Arthropoda</taxon>
        <taxon>Hexapoda</taxon>
        <taxon>Insecta</taxon>
        <taxon>Pterygota</taxon>
        <taxon>Neoptera</taxon>
        <taxon>Endopterygota</taxon>
        <taxon>Diptera</taxon>
        <taxon>Brachycera</taxon>
        <taxon>Muscomorpha</taxon>
        <taxon>Ephydroidea</taxon>
        <taxon>Drosophilidae</taxon>
        <taxon>Drosophila</taxon>
        <taxon>Sophophora</taxon>
    </lineage>
</organism>
<keyword evidence="3" id="KW-1185">Reference proteome</keyword>
<dbReference type="eggNOG" id="ENOG502TC1P">
    <property type="taxonomic scope" value="Eukaryota"/>
</dbReference>
<dbReference type="OrthoDB" id="7860571at2759"/>
<protein>
    <submittedName>
        <fullName evidence="2">GL24612</fullName>
    </submittedName>
</protein>
<dbReference type="Proteomes" id="UP000008744">
    <property type="component" value="Unassembled WGS sequence"/>
</dbReference>
<reference evidence="2 3" key="1">
    <citation type="journal article" date="2007" name="Nature">
        <title>Evolution of genes and genomes on the Drosophila phylogeny.</title>
        <authorList>
            <consortium name="Drosophila 12 Genomes Consortium"/>
            <person name="Clark A.G."/>
            <person name="Eisen M.B."/>
            <person name="Smith D.R."/>
            <person name="Bergman C.M."/>
            <person name="Oliver B."/>
            <person name="Markow T.A."/>
            <person name="Kaufman T.C."/>
            <person name="Kellis M."/>
            <person name="Gelbart W."/>
            <person name="Iyer V.N."/>
            <person name="Pollard D.A."/>
            <person name="Sackton T.B."/>
            <person name="Larracuente A.M."/>
            <person name="Singh N.D."/>
            <person name="Abad J.P."/>
            <person name="Abt D.N."/>
            <person name="Adryan B."/>
            <person name="Aguade M."/>
            <person name="Akashi H."/>
            <person name="Anderson W.W."/>
            <person name="Aquadro C.F."/>
            <person name="Ardell D.H."/>
            <person name="Arguello R."/>
            <person name="Artieri C.G."/>
            <person name="Barbash D.A."/>
            <person name="Barker D."/>
            <person name="Barsanti P."/>
            <person name="Batterham P."/>
            <person name="Batzoglou S."/>
            <person name="Begun D."/>
            <person name="Bhutkar A."/>
            <person name="Blanco E."/>
            <person name="Bosak S.A."/>
            <person name="Bradley R.K."/>
            <person name="Brand A.D."/>
            <person name="Brent M.R."/>
            <person name="Brooks A.N."/>
            <person name="Brown R.H."/>
            <person name="Butlin R.K."/>
            <person name="Caggese C."/>
            <person name="Calvi B.R."/>
            <person name="Bernardo de Carvalho A."/>
            <person name="Caspi A."/>
            <person name="Castrezana S."/>
            <person name="Celniker S.E."/>
            <person name="Chang J.L."/>
            <person name="Chapple C."/>
            <person name="Chatterji S."/>
            <person name="Chinwalla A."/>
            <person name="Civetta A."/>
            <person name="Clifton S.W."/>
            <person name="Comeron J.M."/>
            <person name="Costello J.C."/>
            <person name="Coyne J.A."/>
            <person name="Daub J."/>
            <person name="David R.G."/>
            <person name="Delcher A.L."/>
            <person name="Delehaunty K."/>
            <person name="Do C.B."/>
            <person name="Ebling H."/>
            <person name="Edwards K."/>
            <person name="Eickbush T."/>
            <person name="Evans J.D."/>
            <person name="Filipski A."/>
            <person name="Findeiss S."/>
            <person name="Freyhult E."/>
            <person name="Fulton L."/>
            <person name="Fulton R."/>
            <person name="Garcia A.C."/>
            <person name="Gardiner A."/>
            <person name="Garfield D.A."/>
            <person name="Garvin B.E."/>
            <person name="Gibson G."/>
            <person name="Gilbert D."/>
            <person name="Gnerre S."/>
            <person name="Godfrey J."/>
            <person name="Good R."/>
            <person name="Gotea V."/>
            <person name="Gravely B."/>
            <person name="Greenberg A.J."/>
            <person name="Griffiths-Jones S."/>
            <person name="Gross S."/>
            <person name="Guigo R."/>
            <person name="Gustafson E.A."/>
            <person name="Haerty W."/>
            <person name="Hahn M.W."/>
            <person name="Halligan D.L."/>
            <person name="Halpern A.L."/>
            <person name="Halter G.M."/>
            <person name="Han M.V."/>
            <person name="Heger A."/>
            <person name="Hillier L."/>
            <person name="Hinrichs A.S."/>
            <person name="Holmes I."/>
            <person name="Hoskins R.A."/>
            <person name="Hubisz M.J."/>
            <person name="Hultmark D."/>
            <person name="Huntley M.A."/>
            <person name="Jaffe D.B."/>
            <person name="Jagadeeshan S."/>
            <person name="Jeck W.R."/>
            <person name="Johnson J."/>
            <person name="Jones C.D."/>
            <person name="Jordan W.C."/>
            <person name="Karpen G.H."/>
            <person name="Kataoka E."/>
            <person name="Keightley P.D."/>
            <person name="Kheradpour P."/>
            <person name="Kirkness E.F."/>
            <person name="Koerich L.B."/>
            <person name="Kristiansen K."/>
            <person name="Kudrna D."/>
            <person name="Kulathinal R.J."/>
            <person name="Kumar S."/>
            <person name="Kwok R."/>
            <person name="Lander E."/>
            <person name="Langley C.H."/>
            <person name="Lapoint R."/>
            <person name="Lazzaro B.P."/>
            <person name="Lee S.J."/>
            <person name="Levesque L."/>
            <person name="Li R."/>
            <person name="Lin C.F."/>
            <person name="Lin M.F."/>
            <person name="Lindblad-Toh K."/>
            <person name="Llopart A."/>
            <person name="Long M."/>
            <person name="Low L."/>
            <person name="Lozovsky E."/>
            <person name="Lu J."/>
            <person name="Luo M."/>
            <person name="Machado C.A."/>
            <person name="Makalowski W."/>
            <person name="Marzo M."/>
            <person name="Matsuda M."/>
            <person name="Matzkin L."/>
            <person name="McAllister B."/>
            <person name="McBride C.S."/>
            <person name="McKernan B."/>
            <person name="McKernan K."/>
            <person name="Mendez-Lago M."/>
            <person name="Minx P."/>
            <person name="Mollenhauer M.U."/>
            <person name="Montooth K."/>
            <person name="Mount S.M."/>
            <person name="Mu X."/>
            <person name="Myers E."/>
            <person name="Negre B."/>
            <person name="Newfeld S."/>
            <person name="Nielsen R."/>
            <person name="Noor M.A."/>
            <person name="O'Grady P."/>
            <person name="Pachter L."/>
            <person name="Papaceit M."/>
            <person name="Parisi M.J."/>
            <person name="Parisi M."/>
            <person name="Parts L."/>
            <person name="Pedersen J.S."/>
            <person name="Pesole G."/>
            <person name="Phillippy A.M."/>
            <person name="Ponting C.P."/>
            <person name="Pop M."/>
            <person name="Porcelli D."/>
            <person name="Powell J.R."/>
            <person name="Prohaska S."/>
            <person name="Pruitt K."/>
            <person name="Puig M."/>
            <person name="Quesneville H."/>
            <person name="Ram K.R."/>
            <person name="Rand D."/>
            <person name="Rasmussen M.D."/>
            <person name="Reed L.K."/>
            <person name="Reenan R."/>
            <person name="Reily A."/>
            <person name="Remington K.A."/>
            <person name="Rieger T.T."/>
            <person name="Ritchie M.G."/>
            <person name="Robin C."/>
            <person name="Rogers Y.H."/>
            <person name="Rohde C."/>
            <person name="Rozas J."/>
            <person name="Rubenfield M.J."/>
            <person name="Ruiz A."/>
            <person name="Russo S."/>
            <person name="Salzberg S.L."/>
            <person name="Sanchez-Gracia A."/>
            <person name="Saranga D.J."/>
            <person name="Sato H."/>
            <person name="Schaeffer S.W."/>
            <person name="Schatz M.C."/>
            <person name="Schlenke T."/>
            <person name="Schwartz R."/>
            <person name="Segarra C."/>
            <person name="Singh R.S."/>
            <person name="Sirot L."/>
            <person name="Sirota M."/>
            <person name="Sisneros N.B."/>
            <person name="Smith C.D."/>
            <person name="Smith T.F."/>
            <person name="Spieth J."/>
            <person name="Stage D.E."/>
            <person name="Stark A."/>
            <person name="Stephan W."/>
            <person name="Strausberg R.L."/>
            <person name="Strempel S."/>
            <person name="Sturgill D."/>
            <person name="Sutton G."/>
            <person name="Sutton G.G."/>
            <person name="Tao W."/>
            <person name="Teichmann S."/>
            <person name="Tobari Y.N."/>
            <person name="Tomimura Y."/>
            <person name="Tsolas J.M."/>
            <person name="Valente V.L."/>
            <person name="Venter E."/>
            <person name="Venter J.C."/>
            <person name="Vicario S."/>
            <person name="Vieira F.G."/>
            <person name="Vilella A.J."/>
            <person name="Villasante A."/>
            <person name="Walenz B."/>
            <person name="Wang J."/>
            <person name="Wasserman M."/>
            <person name="Watts T."/>
            <person name="Wilson D."/>
            <person name="Wilson R.K."/>
            <person name="Wing R.A."/>
            <person name="Wolfner M.F."/>
            <person name="Wong A."/>
            <person name="Wong G.K."/>
            <person name="Wu C.I."/>
            <person name="Wu G."/>
            <person name="Yamamoto D."/>
            <person name="Yang H.P."/>
            <person name="Yang S.P."/>
            <person name="Yorke J.A."/>
            <person name="Yoshida K."/>
            <person name="Zdobnov E."/>
            <person name="Zhang P."/>
            <person name="Zhang Y."/>
            <person name="Zimin A.V."/>
            <person name="Baldwin J."/>
            <person name="Abdouelleil A."/>
            <person name="Abdulkadir J."/>
            <person name="Abebe A."/>
            <person name="Abera B."/>
            <person name="Abreu J."/>
            <person name="Acer S.C."/>
            <person name="Aftuck L."/>
            <person name="Alexander A."/>
            <person name="An P."/>
            <person name="Anderson E."/>
            <person name="Anderson S."/>
            <person name="Arachi H."/>
            <person name="Azer M."/>
            <person name="Bachantsang P."/>
            <person name="Barry A."/>
            <person name="Bayul T."/>
            <person name="Berlin A."/>
            <person name="Bessette D."/>
            <person name="Bloom T."/>
            <person name="Blye J."/>
            <person name="Boguslavskiy L."/>
            <person name="Bonnet C."/>
            <person name="Boukhgalter B."/>
            <person name="Bourzgui I."/>
            <person name="Brown A."/>
            <person name="Cahill P."/>
            <person name="Channer S."/>
            <person name="Cheshatsang Y."/>
            <person name="Chuda L."/>
            <person name="Citroen M."/>
            <person name="Collymore A."/>
            <person name="Cooke P."/>
            <person name="Costello M."/>
            <person name="D'Aco K."/>
            <person name="Daza R."/>
            <person name="De Haan G."/>
            <person name="DeGray S."/>
            <person name="DeMaso C."/>
            <person name="Dhargay N."/>
            <person name="Dooley K."/>
            <person name="Dooley E."/>
            <person name="Doricent M."/>
            <person name="Dorje P."/>
            <person name="Dorjee K."/>
            <person name="Dupes A."/>
            <person name="Elong R."/>
            <person name="Falk J."/>
            <person name="Farina A."/>
            <person name="Faro S."/>
            <person name="Ferguson D."/>
            <person name="Fisher S."/>
            <person name="Foley C.D."/>
            <person name="Franke A."/>
            <person name="Friedrich D."/>
            <person name="Gadbois L."/>
            <person name="Gearin G."/>
            <person name="Gearin C.R."/>
            <person name="Giannoukos G."/>
            <person name="Goode T."/>
            <person name="Graham J."/>
            <person name="Grandbois E."/>
            <person name="Grewal S."/>
            <person name="Gyaltsen K."/>
            <person name="Hafez N."/>
            <person name="Hagos B."/>
            <person name="Hall J."/>
            <person name="Henson C."/>
            <person name="Hollinger A."/>
            <person name="Honan T."/>
            <person name="Huard M.D."/>
            <person name="Hughes L."/>
            <person name="Hurhula B."/>
            <person name="Husby M.E."/>
            <person name="Kamat A."/>
            <person name="Kanga B."/>
            <person name="Kashin S."/>
            <person name="Khazanovich D."/>
            <person name="Kisner P."/>
            <person name="Lance K."/>
            <person name="Lara M."/>
            <person name="Lee W."/>
            <person name="Lennon N."/>
            <person name="Letendre F."/>
            <person name="LeVine R."/>
            <person name="Lipovsky A."/>
            <person name="Liu X."/>
            <person name="Liu J."/>
            <person name="Liu S."/>
            <person name="Lokyitsang T."/>
            <person name="Lokyitsang Y."/>
            <person name="Lubonja R."/>
            <person name="Lui A."/>
            <person name="MacDonald P."/>
            <person name="Magnisalis V."/>
            <person name="Maru K."/>
            <person name="Matthews C."/>
            <person name="McCusker W."/>
            <person name="McDonough S."/>
            <person name="Mehta T."/>
            <person name="Meldrim J."/>
            <person name="Meneus L."/>
            <person name="Mihai O."/>
            <person name="Mihalev A."/>
            <person name="Mihova T."/>
            <person name="Mittelman R."/>
            <person name="Mlenga V."/>
            <person name="Montmayeur A."/>
            <person name="Mulrain L."/>
            <person name="Navidi A."/>
            <person name="Naylor J."/>
            <person name="Negash T."/>
            <person name="Nguyen T."/>
            <person name="Nguyen N."/>
            <person name="Nicol R."/>
            <person name="Norbu C."/>
            <person name="Norbu N."/>
            <person name="Novod N."/>
            <person name="O'Neill B."/>
            <person name="Osman S."/>
            <person name="Markiewicz E."/>
            <person name="Oyono O.L."/>
            <person name="Patti C."/>
            <person name="Phunkhang P."/>
            <person name="Pierre F."/>
            <person name="Priest M."/>
            <person name="Raghuraman S."/>
            <person name="Rege F."/>
            <person name="Reyes R."/>
            <person name="Rise C."/>
            <person name="Rogov P."/>
            <person name="Ross K."/>
            <person name="Ryan E."/>
            <person name="Settipalli S."/>
            <person name="Shea T."/>
            <person name="Sherpa N."/>
            <person name="Shi L."/>
            <person name="Shih D."/>
            <person name="Sparrow T."/>
            <person name="Spaulding J."/>
            <person name="Stalker J."/>
            <person name="Stange-Thomann N."/>
            <person name="Stavropoulos S."/>
            <person name="Stone C."/>
            <person name="Strader C."/>
            <person name="Tesfaye S."/>
            <person name="Thomson T."/>
            <person name="Thoulutsang Y."/>
            <person name="Thoulutsang D."/>
            <person name="Topham K."/>
            <person name="Topping I."/>
            <person name="Tsamla T."/>
            <person name="Vassiliev H."/>
            <person name="Vo A."/>
            <person name="Wangchuk T."/>
            <person name="Wangdi T."/>
            <person name="Weiand M."/>
            <person name="Wilkinson J."/>
            <person name="Wilson A."/>
            <person name="Yadav S."/>
            <person name="Young G."/>
            <person name="Yu Q."/>
            <person name="Zembek L."/>
            <person name="Zhong D."/>
            <person name="Zimmer A."/>
            <person name="Zwirko Z."/>
            <person name="Jaffe D.B."/>
            <person name="Alvarez P."/>
            <person name="Brockman W."/>
            <person name="Butler J."/>
            <person name="Chin C."/>
            <person name="Gnerre S."/>
            <person name="Grabherr M."/>
            <person name="Kleber M."/>
            <person name="Mauceli E."/>
            <person name="MacCallum I."/>
        </authorList>
    </citation>
    <scope>NUCLEOTIDE SEQUENCE [LARGE SCALE GENOMIC DNA]</scope>
    <source>
        <strain evidence="3">MSH-3 / Tucson 14011-0111.49</strain>
    </source>
</reference>
<sequence>MEALRKRISGFFFKAQPSNLEEPNPQEILDFVEKQRREEHEKSLDQIRSVSHREAATDSLDKTASEEQSPEEGFHLRSFLWQREPKASNSKAIDYQLEFVNFVERNSPRGFPQKLNDMLPYLGTGFVAWPSFWMWRGYQWQQKRNTERIVFYIQRTYQQAKLLQVAILATGLMMSFTGHHSGNILKVHDVDFKNKQNQDTAKSD</sequence>
<gene>
    <name evidence="2" type="primary">Dper\GL24612</name>
    <name evidence="2" type="ORF">Dper_GL24612</name>
</gene>
<dbReference type="HOGENOM" id="CLU_097307_0_0_1"/>
<proteinExistence type="predicted"/>
<dbReference type="PhylomeDB" id="B4H5V8"/>
<feature type="compositionally biased region" description="Basic and acidic residues" evidence="1">
    <location>
        <begin position="34"/>
        <end position="65"/>
    </location>
</feature>
<evidence type="ECO:0000313" key="3">
    <source>
        <dbReference type="Proteomes" id="UP000008744"/>
    </source>
</evidence>
<name>B4H5V8_DROPE</name>
<dbReference type="OMA" id="RIVFYIQ"/>
<dbReference type="KEGG" id="dpe:6601171"/>
<evidence type="ECO:0000313" key="2">
    <source>
        <dbReference type="EMBL" id="EDW33175.1"/>
    </source>
</evidence>
<dbReference type="AlphaFoldDB" id="B4H5V8"/>
<evidence type="ECO:0000256" key="1">
    <source>
        <dbReference type="SAM" id="MobiDB-lite"/>
    </source>
</evidence>
<dbReference type="EMBL" id="CH479212">
    <property type="protein sequence ID" value="EDW33175.1"/>
    <property type="molecule type" value="Genomic_DNA"/>
</dbReference>
<feature type="region of interest" description="Disordered" evidence="1">
    <location>
        <begin position="34"/>
        <end position="71"/>
    </location>
</feature>